<gene>
    <name evidence="2" type="ORF">Ga0061069_102334</name>
</gene>
<dbReference type="Pfam" id="PF16074">
    <property type="entry name" value="PilW"/>
    <property type="match status" value="1"/>
</dbReference>
<evidence type="ECO:0000313" key="2">
    <source>
        <dbReference type="EMBL" id="CUA95093.1"/>
    </source>
</evidence>
<dbReference type="AlphaFoldDB" id="A0A0K6HWD5"/>
<proteinExistence type="predicted"/>
<keyword evidence="1" id="KW-1133">Transmembrane helix</keyword>
<dbReference type="STRING" id="339866.GCA_001418255_00858"/>
<dbReference type="Proteomes" id="UP000183649">
    <property type="component" value="Unassembled WGS sequence"/>
</dbReference>
<dbReference type="GO" id="GO:0043683">
    <property type="term" value="P:type IV pilus assembly"/>
    <property type="evidence" value="ECO:0007669"/>
    <property type="project" value="InterPro"/>
</dbReference>
<sequence length="331" mass="34253">MTLVELMVALLLGLVVTGVAISVFLASRGSFKTNMAVGEVQDASRIAFELLTRDARQAGLTGCGNGSSMANVLKNGTGNGGNDWWADWGNAVHGYEANADDPAVTEGTATANRDATTDSVQLIGIEEGGLSVKSATTSSLTLWSAASNWANGDALVICDPDHAALVQLGSGSGTTSLSWVTSGSNPGNCTANLGFPTVPPAPPGTTACSADPYTYRANAMVSRLNAADWYVGVNPLGGRSLYRRTLTNSGGSLSETSQEIVRNVTDMQILYHENGEASYGDASTVADWNAVDAMQIALTLQSATRQSVAGANATPLTRTVTTVIALRNRVS</sequence>
<dbReference type="EMBL" id="CYHF01000002">
    <property type="protein sequence ID" value="CUA95093.1"/>
    <property type="molecule type" value="Genomic_DNA"/>
</dbReference>
<name>A0A0K6HWD5_9BURK</name>
<keyword evidence="1" id="KW-0472">Membrane</keyword>
<keyword evidence="3" id="KW-1185">Reference proteome</keyword>
<dbReference type="InterPro" id="IPR032092">
    <property type="entry name" value="PilW"/>
</dbReference>
<protein>
    <submittedName>
        <fullName evidence="2">Tfp pilus assembly protein PilW</fullName>
    </submittedName>
</protein>
<keyword evidence="1" id="KW-0812">Transmembrane</keyword>
<accession>A0A0K6HWD5</accession>
<reference evidence="3" key="1">
    <citation type="submission" date="2015-08" db="EMBL/GenBank/DDBJ databases">
        <authorList>
            <person name="Varghese N."/>
        </authorList>
    </citation>
    <scope>NUCLEOTIDE SEQUENCE [LARGE SCALE GENOMIC DNA]</scope>
    <source>
        <strain evidence="3">DSM 18181</strain>
    </source>
</reference>
<evidence type="ECO:0000313" key="3">
    <source>
        <dbReference type="Proteomes" id="UP000183649"/>
    </source>
</evidence>
<feature type="transmembrane region" description="Helical" evidence="1">
    <location>
        <begin position="6"/>
        <end position="26"/>
    </location>
</feature>
<organism evidence="2 3">
    <name type="scientific">Thiomonas bhubaneswarensis</name>
    <dbReference type="NCBI Taxonomy" id="339866"/>
    <lineage>
        <taxon>Bacteria</taxon>
        <taxon>Pseudomonadati</taxon>
        <taxon>Pseudomonadota</taxon>
        <taxon>Betaproteobacteria</taxon>
        <taxon>Burkholderiales</taxon>
        <taxon>Thiomonas</taxon>
    </lineage>
</organism>
<evidence type="ECO:0000256" key="1">
    <source>
        <dbReference type="SAM" id="Phobius"/>
    </source>
</evidence>
<dbReference type="OrthoDB" id="5496259at2"/>